<dbReference type="Proteomes" id="UP001209317">
    <property type="component" value="Unassembled WGS sequence"/>
</dbReference>
<accession>A0AAE3IKJ5</accession>
<organism evidence="1 2">
    <name type="scientific">Haoranjiania flava</name>
    <dbReference type="NCBI Taxonomy" id="1856322"/>
    <lineage>
        <taxon>Bacteria</taxon>
        <taxon>Pseudomonadati</taxon>
        <taxon>Bacteroidota</taxon>
        <taxon>Chitinophagia</taxon>
        <taxon>Chitinophagales</taxon>
        <taxon>Chitinophagaceae</taxon>
        <taxon>Haoranjiania</taxon>
    </lineage>
</organism>
<evidence type="ECO:0000313" key="1">
    <source>
        <dbReference type="EMBL" id="MCU7693790.1"/>
    </source>
</evidence>
<sequence length="101" mass="12445">MKKVEKIKQAFRDMDTRLYQAEKDLEEVIQFRKRLKEISKNMKVLQDFYHSDVWMKGRDILYGNIQENEHFYSVREDPIWNTTQDFYIQKIKLLQQLAKEL</sequence>
<name>A0AAE3IKJ5_9BACT</name>
<dbReference type="AlphaFoldDB" id="A0AAE3IKJ5"/>
<protein>
    <submittedName>
        <fullName evidence="1">DUF4298 domain-containing protein</fullName>
    </submittedName>
</protein>
<dbReference type="RefSeq" id="WP_263037277.1">
    <property type="nucleotide sequence ID" value="NZ_JAOTPL010000004.1"/>
</dbReference>
<gene>
    <name evidence="1" type="ORF">OD355_04580</name>
</gene>
<dbReference type="Pfam" id="PF14131">
    <property type="entry name" value="DUF4298"/>
    <property type="match status" value="1"/>
</dbReference>
<dbReference type="InterPro" id="IPR025384">
    <property type="entry name" value="DUF4298"/>
</dbReference>
<comment type="caution">
    <text evidence="1">The sequence shown here is derived from an EMBL/GenBank/DDBJ whole genome shotgun (WGS) entry which is preliminary data.</text>
</comment>
<reference evidence="1" key="1">
    <citation type="submission" date="2022-10" db="EMBL/GenBank/DDBJ databases">
        <authorList>
            <person name="Kim H.S."/>
            <person name="Kim J.-S."/>
            <person name="Suh M.K."/>
            <person name="Eom M.K."/>
            <person name="Lee J.-S."/>
        </authorList>
    </citation>
    <scope>NUCLEOTIDE SEQUENCE</scope>
    <source>
        <strain evidence="1">LIP-5</strain>
    </source>
</reference>
<keyword evidence="2" id="KW-1185">Reference proteome</keyword>
<evidence type="ECO:0000313" key="2">
    <source>
        <dbReference type="Proteomes" id="UP001209317"/>
    </source>
</evidence>
<proteinExistence type="predicted"/>
<dbReference type="EMBL" id="JAOTPL010000004">
    <property type="protein sequence ID" value="MCU7693790.1"/>
    <property type="molecule type" value="Genomic_DNA"/>
</dbReference>